<dbReference type="Proteomes" id="UP000504693">
    <property type="component" value="Chromosome"/>
</dbReference>
<evidence type="ECO:0000313" key="2">
    <source>
        <dbReference type="Proteomes" id="UP000504693"/>
    </source>
</evidence>
<dbReference type="KEGG" id="emv:HQR01_15030"/>
<proteinExistence type="predicted"/>
<reference evidence="1 2" key="1">
    <citation type="submission" date="2020-05" db="EMBL/GenBank/DDBJ databases">
        <title>Erythrobacter mangrovi sp. nov., isolated from rhizosphere soil of mangrove plant (Kandelia candel).</title>
        <authorList>
            <person name="Ye Y.H."/>
        </authorList>
    </citation>
    <scope>NUCLEOTIDE SEQUENCE [LARGE SCALE GENOMIC DNA]</scope>
    <source>
        <strain evidence="1 2">EB310</strain>
    </source>
</reference>
<dbReference type="AlphaFoldDB" id="A0A7D3Y1N8"/>
<protein>
    <submittedName>
        <fullName evidence="1">Uncharacterized protein</fullName>
    </submittedName>
</protein>
<dbReference type="EMBL" id="CP053921">
    <property type="protein sequence ID" value="QKG72572.1"/>
    <property type="molecule type" value="Genomic_DNA"/>
</dbReference>
<keyword evidence="2" id="KW-1185">Reference proteome</keyword>
<dbReference type="RefSeq" id="WP_173215958.1">
    <property type="nucleotide sequence ID" value="NZ_CP053921.1"/>
</dbReference>
<organism evidence="1 2">
    <name type="scientific">Erythrobacter mangrovi</name>
    <dbReference type="NCBI Taxonomy" id="2739433"/>
    <lineage>
        <taxon>Bacteria</taxon>
        <taxon>Pseudomonadati</taxon>
        <taxon>Pseudomonadota</taxon>
        <taxon>Alphaproteobacteria</taxon>
        <taxon>Sphingomonadales</taxon>
        <taxon>Erythrobacteraceae</taxon>
        <taxon>Erythrobacter/Porphyrobacter group</taxon>
        <taxon>Erythrobacter</taxon>
    </lineage>
</organism>
<name>A0A7D3Y1N8_9SPHN</name>
<accession>A0A7D3Y1N8</accession>
<evidence type="ECO:0000313" key="1">
    <source>
        <dbReference type="EMBL" id="QKG72572.1"/>
    </source>
</evidence>
<sequence length="54" mass="5787">MTGFPSSSVFDRPLRPDLAAFFAMRAHGMKQGAQVAPQALTGILADLARSGRLR</sequence>
<gene>
    <name evidence="1" type="ORF">HQR01_15030</name>
</gene>